<keyword evidence="3" id="KW-1185">Reference proteome</keyword>
<dbReference type="AlphaFoldDB" id="K0RJD4"/>
<dbReference type="Proteomes" id="UP000266841">
    <property type="component" value="Unassembled WGS sequence"/>
</dbReference>
<dbReference type="eggNOG" id="ENOG502SEMG">
    <property type="taxonomic scope" value="Eukaryota"/>
</dbReference>
<evidence type="ECO:0000313" key="3">
    <source>
        <dbReference type="Proteomes" id="UP000266841"/>
    </source>
</evidence>
<reference evidence="2 3" key="1">
    <citation type="journal article" date="2012" name="Genome Biol.">
        <title>Genome and low-iron response of an oceanic diatom adapted to chronic iron limitation.</title>
        <authorList>
            <person name="Lommer M."/>
            <person name="Specht M."/>
            <person name="Roy A.S."/>
            <person name="Kraemer L."/>
            <person name="Andreson R."/>
            <person name="Gutowska M.A."/>
            <person name="Wolf J."/>
            <person name="Bergner S.V."/>
            <person name="Schilhabel M.B."/>
            <person name="Klostermeier U.C."/>
            <person name="Beiko R.G."/>
            <person name="Rosenstiel P."/>
            <person name="Hippler M."/>
            <person name="Laroche J."/>
        </authorList>
    </citation>
    <scope>NUCLEOTIDE SEQUENCE [LARGE SCALE GENOMIC DNA]</scope>
    <source>
        <strain evidence="2 3">CCMP1005</strain>
    </source>
</reference>
<protein>
    <submittedName>
        <fullName evidence="2">Uncharacterized protein</fullName>
    </submittedName>
</protein>
<proteinExistence type="predicted"/>
<dbReference type="OrthoDB" id="50020at2759"/>
<evidence type="ECO:0000256" key="1">
    <source>
        <dbReference type="SAM" id="MobiDB-lite"/>
    </source>
</evidence>
<gene>
    <name evidence="2" type="ORF">THAOC_26689</name>
</gene>
<feature type="compositionally biased region" description="Polar residues" evidence="1">
    <location>
        <begin position="42"/>
        <end position="51"/>
    </location>
</feature>
<comment type="caution">
    <text evidence="2">The sequence shown here is derived from an EMBL/GenBank/DDBJ whole genome shotgun (WGS) entry which is preliminary data.</text>
</comment>
<accession>K0RJD4</accession>
<feature type="region of interest" description="Disordered" evidence="1">
    <location>
        <begin position="42"/>
        <end position="69"/>
    </location>
</feature>
<sequence length="495" mass="55917">MPSSPHLQANPQPSHLAYLQKCLRHSRAVSIGILSRNRLSKISPTHQSCRRPSSSGQPSTIPSSIPSEMPSISTEQFAKYTAQQAALSNSKYTTELNPLNDAKQSAVRESIRNPSQGCENMRTDCGWGFFNPWTCQCDCPAGICRDNSGQCYLPCQESIDTNPFAGCHPGWDCPWFPDATVGHCKSELHQVDQYQIYRTAKECCDEHFGGRRKCLKTSKDSHPPFPWPMHFPGTPESVTYQPQVAENHWGTEAGNSVAWFPDLHNKANCVQGNNYEDWMSENGYSDSYLFGTAENCCEKWYPTRTDCPDTGRAVMPEAEDDPYTVRKYYFPDFNKKSCAFGLDFPAWMGINGYEKSYLFSPDDGELCCQKFFANTGTACPYTKSGQDGYYWESYYENQINSVPMPVVYNHTFYPDMNAGTCVNGTDYPEWMARDASFKRFYLFKEPEGCCKNWFAGYNLDSCLASIIQVLNEISLPNHTAAFSLISPCFHCIQCM</sequence>
<dbReference type="EMBL" id="AGNL01036987">
    <property type="protein sequence ID" value="EJK53798.1"/>
    <property type="molecule type" value="Genomic_DNA"/>
</dbReference>
<organism evidence="2 3">
    <name type="scientific">Thalassiosira oceanica</name>
    <name type="common">Marine diatom</name>
    <dbReference type="NCBI Taxonomy" id="159749"/>
    <lineage>
        <taxon>Eukaryota</taxon>
        <taxon>Sar</taxon>
        <taxon>Stramenopiles</taxon>
        <taxon>Ochrophyta</taxon>
        <taxon>Bacillariophyta</taxon>
        <taxon>Coscinodiscophyceae</taxon>
        <taxon>Thalassiosirophycidae</taxon>
        <taxon>Thalassiosirales</taxon>
        <taxon>Thalassiosiraceae</taxon>
        <taxon>Thalassiosira</taxon>
    </lineage>
</organism>
<name>K0RJD4_THAOC</name>
<evidence type="ECO:0000313" key="2">
    <source>
        <dbReference type="EMBL" id="EJK53798.1"/>
    </source>
</evidence>
<feature type="compositionally biased region" description="Low complexity" evidence="1">
    <location>
        <begin position="52"/>
        <end position="69"/>
    </location>
</feature>